<dbReference type="InterPro" id="IPR029016">
    <property type="entry name" value="GAF-like_dom_sf"/>
</dbReference>
<dbReference type="InterPro" id="IPR008984">
    <property type="entry name" value="SMAD_FHA_dom_sf"/>
</dbReference>
<dbReference type="PANTHER" id="PTHR43081:SF1">
    <property type="entry name" value="ADENYLATE CYCLASE, TERMINAL-DIFFERENTIATION SPECIFIC"/>
    <property type="match status" value="1"/>
</dbReference>
<dbReference type="PROSITE" id="PS50125">
    <property type="entry name" value="GUANYLATE_CYCLASE_2"/>
    <property type="match status" value="1"/>
</dbReference>
<dbReference type="InterPro" id="IPR029787">
    <property type="entry name" value="Nucleotide_cyclase"/>
</dbReference>
<dbReference type="eggNOG" id="COG2203">
    <property type="taxonomic scope" value="Bacteria"/>
</dbReference>
<dbReference type="SMART" id="SM00044">
    <property type="entry name" value="CYCc"/>
    <property type="match status" value="1"/>
</dbReference>
<dbReference type="EC" id="4.6.1.1" evidence="4"/>
<evidence type="ECO:0000256" key="1">
    <source>
        <dbReference type="ARBA" id="ARBA00005381"/>
    </source>
</evidence>
<dbReference type="Gene3D" id="3.30.70.1230">
    <property type="entry name" value="Nucleotide cyclase"/>
    <property type="match status" value="1"/>
</dbReference>
<dbReference type="GO" id="GO:0009190">
    <property type="term" value="P:cyclic nucleotide biosynthetic process"/>
    <property type="evidence" value="ECO:0007669"/>
    <property type="project" value="InterPro"/>
</dbReference>
<evidence type="ECO:0000313" key="5">
    <source>
        <dbReference type="Proteomes" id="UP000016960"/>
    </source>
</evidence>
<dbReference type="InterPro" id="IPR003018">
    <property type="entry name" value="GAF"/>
</dbReference>
<dbReference type="InterPro" id="IPR001054">
    <property type="entry name" value="A/G_cyclase"/>
</dbReference>
<dbReference type="EMBL" id="ASSJ01000076">
    <property type="protein sequence ID" value="ERN40392.1"/>
    <property type="molecule type" value="Genomic_DNA"/>
</dbReference>
<dbReference type="GO" id="GO:0035556">
    <property type="term" value="P:intracellular signal transduction"/>
    <property type="evidence" value="ECO:0007669"/>
    <property type="project" value="InterPro"/>
</dbReference>
<dbReference type="CDD" id="cd00060">
    <property type="entry name" value="FHA"/>
    <property type="match status" value="1"/>
</dbReference>
<dbReference type="GO" id="GO:0004016">
    <property type="term" value="F:adenylate cyclase activity"/>
    <property type="evidence" value="ECO:0007669"/>
    <property type="project" value="UniProtKB-EC"/>
</dbReference>
<keyword evidence="5" id="KW-1185">Reference proteome</keyword>
<dbReference type="PATRIC" id="fig|582515.4.peg.3285"/>
<sequence>MNTTAELQLRIHKEGIPERMLDIVNDEFLVGRLPGCDLYLPFSEVSRHHCRLMRLGAGEWLVEDLGSTNGTLLNQFRLKSVQRINHGDVIQIGNIFIFIYLLNSTSTLPQMSVDASSGPTTSPDDQVRTILRSAEELQQQWIEGDAKKDPFSTEHIANARLKYVVEIAKTLSSAESIDAIFDRVRDVIFQEMKGIERLALLIDVKGTGNLELFKAAGRQQGYSGIRTLNTAVSNGKKKQLVALTPSELHSLNSGDWISRSICQQVFTEKVALKTIDAQTDERFEGEHSILSKGISGALAVPLWDEKQIVGVLYADAQLGLSKLDPSEDQDLSFFSTIANLVASSVQRWLLTRKLQNEEQIRQRLERYHSPAVVQQLISLGASENFTPVEADVSVLFADLVGFTSLSERLSPEEIARLLNDFFEEMLDPLFSTGGTLDKFIGDCIMAFFGAPEPQPDHADRAVAAAWGMLKRLEAMNARQVWPQPLELRIAINSGKSVVGDVGSSQRADYTVLGATVNLASRLEAVCMPGECVIGEDTYRRLQRHHDEFAPAGECTFKGIDRAIQVYRSSWR</sequence>
<feature type="domain" description="Guanylate cyclase" evidence="3">
    <location>
        <begin position="393"/>
        <end position="523"/>
    </location>
</feature>
<evidence type="ECO:0000313" key="4">
    <source>
        <dbReference type="EMBL" id="ERN40392.1"/>
    </source>
</evidence>
<dbReference type="CDD" id="cd07302">
    <property type="entry name" value="CHD"/>
    <property type="match status" value="1"/>
</dbReference>
<dbReference type="SUPFAM" id="SSF49879">
    <property type="entry name" value="SMAD/FHA domain"/>
    <property type="match status" value="1"/>
</dbReference>
<comment type="caution">
    <text evidence="4">The sequence shown here is derived from an EMBL/GenBank/DDBJ whole genome shotgun (WGS) entry which is preliminary data.</text>
</comment>
<protein>
    <submittedName>
        <fullName evidence="4">Adenylate cyclase, family 3 (Some protein containing HAMP domain)</fullName>
        <ecNumber evidence="4">4.6.1.1</ecNumber>
    </submittedName>
</protein>
<accession>U5DGH8</accession>
<evidence type="ECO:0000259" key="2">
    <source>
        <dbReference type="PROSITE" id="PS50006"/>
    </source>
</evidence>
<dbReference type="Gene3D" id="3.30.450.40">
    <property type="match status" value="1"/>
</dbReference>
<organism evidence="4 5">
    <name type="scientific">Rubidibacter lacunae KORDI 51-2</name>
    <dbReference type="NCBI Taxonomy" id="582515"/>
    <lineage>
        <taxon>Bacteria</taxon>
        <taxon>Bacillati</taxon>
        <taxon>Cyanobacteriota</taxon>
        <taxon>Cyanophyceae</taxon>
        <taxon>Oscillatoriophycideae</taxon>
        <taxon>Chroococcales</taxon>
        <taxon>Aphanothecaceae</taxon>
        <taxon>Rubidibacter</taxon>
    </lineage>
</organism>
<dbReference type="InterPro" id="IPR050697">
    <property type="entry name" value="Adenylyl/Guanylyl_Cyclase_3/4"/>
</dbReference>
<name>U5DGH8_9CHRO</name>
<dbReference type="InParanoid" id="U5DGH8"/>
<reference evidence="4 5" key="1">
    <citation type="submission" date="2013-05" db="EMBL/GenBank/DDBJ databases">
        <title>Draft genome sequence of Rubidibacter lacunae KORDI 51-2.</title>
        <authorList>
            <person name="Choi D.H."/>
            <person name="Noh J.H."/>
            <person name="Kwon K.-K."/>
            <person name="Lee J.-H."/>
            <person name="Ryu J.-Y."/>
        </authorList>
    </citation>
    <scope>NUCLEOTIDE SEQUENCE [LARGE SCALE GENOMIC DNA]</scope>
    <source>
        <strain evidence="4 5">KORDI 51-2</strain>
    </source>
</reference>
<dbReference type="eggNOG" id="COG2114">
    <property type="taxonomic scope" value="Bacteria"/>
</dbReference>
<dbReference type="Pfam" id="PF01590">
    <property type="entry name" value="GAF"/>
    <property type="match status" value="1"/>
</dbReference>
<dbReference type="PANTHER" id="PTHR43081">
    <property type="entry name" value="ADENYLATE CYCLASE, TERMINAL-DIFFERENTIATION SPECIFIC-RELATED"/>
    <property type="match status" value="1"/>
</dbReference>
<dbReference type="AlphaFoldDB" id="U5DGH8"/>
<feature type="domain" description="FHA" evidence="2">
    <location>
        <begin position="28"/>
        <end position="78"/>
    </location>
</feature>
<proteinExistence type="inferred from homology"/>
<dbReference type="eggNOG" id="COG1716">
    <property type="taxonomic scope" value="Bacteria"/>
</dbReference>
<dbReference type="InterPro" id="IPR000253">
    <property type="entry name" value="FHA_dom"/>
</dbReference>
<dbReference type="Pfam" id="PF00498">
    <property type="entry name" value="FHA"/>
    <property type="match status" value="1"/>
</dbReference>
<dbReference type="Proteomes" id="UP000016960">
    <property type="component" value="Unassembled WGS sequence"/>
</dbReference>
<dbReference type="SUPFAM" id="SSF55073">
    <property type="entry name" value="Nucleotide cyclase"/>
    <property type="match status" value="1"/>
</dbReference>
<dbReference type="STRING" id="582515.KR51_00029290"/>
<dbReference type="SMART" id="SM00065">
    <property type="entry name" value="GAF"/>
    <property type="match status" value="1"/>
</dbReference>
<gene>
    <name evidence="4" type="ORF">KR51_00029290</name>
</gene>
<evidence type="ECO:0000259" key="3">
    <source>
        <dbReference type="PROSITE" id="PS50125"/>
    </source>
</evidence>
<dbReference type="Pfam" id="PF00211">
    <property type="entry name" value="Guanylate_cyc"/>
    <property type="match status" value="1"/>
</dbReference>
<comment type="similarity">
    <text evidence="1">Belongs to the adenylyl cyclase class-3 family.</text>
</comment>
<dbReference type="OrthoDB" id="414909at2"/>
<dbReference type="SUPFAM" id="SSF55781">
    <property type="entry name" value="GAF domain-like"/>
    <property type="match status" value="1"/>
</dbReference>
<dbReference type="SMART" id="SM00240">
    <property type="entry name" value="FHA"/>
    <property type="match status" value="1"/>
</dbReference>
<dbReference type="PROSITE" id="PS50006">
    <property type="entry name" value="FHA_DOMAIN"/>
    <property type="match status" value="1"/>
</dbReference>
<keyword evidence="4" id="KW-0456">Lyase</keyword>
<dbReference type="Gene3D" id="2.60.200.20">
    <property type="match status" value="1"/>
</dbReference>